<name>A0A6A8AAH3_9HYPH</name>
<keyword evidence="1" id="KW-1133">Transmembrane helix</keyword>
<dbReference type="Gene3D" id="2.20.25.10">
    <property type="match status" value="1"/>
</dbReference>
<keyword evidence="1" id="KW-0812">Transmembrane</keyword>
<sequence>MPALNPANSVIRRLQIAVAFDGLTVSVGPGVCYTPDTIRLISDGTASLTLASPTISTWYHAYAYQGADGTLALEVVTTAPSAPYLGTARTKTGDTTRRYLGSMYVGSNGKIRPFRHTIAGDIGNRILFDASTTAGSVPNPLLSGLVATTVQTIALNPILPLTAKEAICQIVNMSNRFVYISRPGMADPSVTNFQVMAGPSACPIADIMLDDSQRMTAILSANGLLGSILAILSGSLTIYSLGYTYDR</sequence>
<protein>
    <submittedName>
        <fullName evidence="2">Uncharacterized protein</fullName>
    </submittedName>
</protein>
<evidence type="ECO:0000313" key="3">
    <source>
        <dbReference type="Proteomes" id="UP000435138"/>
    </source>
</evidence>
<feature type="transmembrane region" description="Helical" evidence="1">
    <location>
        <begin position="217"/>
        <end position="241"/>
    </location>
</feature>
<comment type="caution">
    <text evidence="2">The sequence shown here is derived from an EMBL/GenBank/DDBJ whole genome shotgun (WGS) entry which is preliminary data.</text>
</comment>
<keyword evidence="1" id="KW-0472">Membrane</keyword>
<accession>A0A6A8AAH3</accession>
<dbReference type="RefSeq" id="WP_153356166.1">
    <property type="nucleotide sequence ID" value="NZ_WIXI01000047.1"/>
</dbReference>
<evidence type="ECO:0000256" key="1">
    <source>
        <dbReference type="SAM" id="Phobius"/>
    </source>
</evidence>
<organism evidence="2 3">
    <name type="scientific">Endobacterium cereale</name>
    <dbReference type="NCBI Taxonomy" id="2663029"/>
    <lineage>
        <taxon>Bacteria</taxon>
        <taxon>Pseudomonadati</taxon>
        <taxon>Pseudomonadota</taxon>
        <taxon>Alphaproteobacteria</taxon>
        <taxon>Hyphomicrobiales</taxon>
        <taxon>Rhizobiaceae</taxon>
        <taxon>Endobacterium</taxon>
    </lineage>
</organism>
<dbReference type="AlphaFoldDB" id="A0A6A8AAH3"/>
<evidence type="ECO:0000313" key="2">
    <source>
        <dbReference type="EMBL" id="MQY48202.1"/>
    </source>
</evidence>
<keyword evidence="3" id="KW-1185">Reference proteome</keyword>
<dbReference type="EMBL" id="WIXI01000047">
    <property type="protein sequence ID" value="MQY48202.1"/>
    <property type="molecule type" value="Genomic_DNA"/>
</dbReference>
<gene>
    <name evidence="2" type="ORF">GAO09_19390</name>
</gene>
<reference evidence="2 3" key="1">
    <citation type="submission" date="2019-11" db="EMBL/GenBank/DDBJ databases">
        <title>Genome analysis of Rhizobacterium cereale a novel genus and species isolated from maize roots in North Spain.</title>
        <authorList>
            <person name="Menendez E."/>
            <person name="Flores-Felix J.D."/>
            <person name="Ramirez-Bahena M.-H."/>
            <person name="Igual J.M."/>
            <person name="Garcia-Fraile P."/>
            <person name="Peix A."/>
            <person name="Velazquez E."/>
        </authorList>
    </citation>
    <scope>NUCLEOTIDE SEQUENCE [LARGE SCALE GENOMIC DNA]</scope>
    <source>
        <strain evidence="2 3">RZME27</strain>
    </source>
</reference>
<dbReference type="Proteomes" id="UP000435138">
    <property type="component" value="Unassembled WGS sequence"/>
</dbReference>
<proteinExistence type="predicted"/>